<reference evidence="1" key="2">
    <citation type="submission" date="2014-05" db="EMBL/GenBank/DDBJ databases">
        <title>The genome and life-stage specific transcriptomes of Globodera pallida elucidate key aspects of plant parasitism by a cyst nematode.</title>
        <authorList>
            <person name="Cotton J.A."/>
            <person name="Lilley C.J."/>
            <person name="Jones L.M."/>
            <person name="Kikuchi T."/>
            <person name="Reid A.J."/>
            <person name="Thorpe P."/>
            <person name="Tsai I.J."/>
            <person name="Beasley H."/>
            <person name="Blok V."/>
            <person name="Cock P.J.A."/>
            <person name="Van den Akker S.E."/>
            <person name="Holroyd N."/>
            <person name="Hunt M."/>
            <person name="Mantelin S."/>
            <person name="Naghra H."/>
            <person name="Pain A."/>
            <person name="Palomares-Rius J.E."/>
            <person name="Zarowiecki M."/>
            <person name="Berriman M."/>
            <person name="Jones J.T."/>
            <person name="Urwin P.E."/>
        </authorList>
    </citation>
    <scope>NUCLEOTIDE SEQUENCE [LARGE SCALE GENOMIC DNA]</scope>
    <source>
        <strain evidence="1">Lindley</strain>
    </source>
</reference>
<name>A0A183BY51_GLOPA</name>
<evidence type="ECO:0000313" key="1">
    <source>
        <dbReference type="Proteomes" id="UP000050741"/>
    </source>
</evidence>
<sequence length="198" mass="22519">MLKSNGKILFRLNKFKEFSERGTSVRSDTVEYINGLPYYLLVNHWEDKVDISIVSEVDAEAIPKVQIDDVPDAVATFERLLATMGQNAELDDECIENVFMLAKRFSLRSVEKHCVEFLLKKSEKTAICKFRLAHPAEKELFLKAMTEKDFSISLDGGYAVNIHEIRKLTNAEVEALIKRQKELFEGLIDAADLYGGLI</sequence>
<protein>
    <submittedName>
        <fullName evidence="2">BTB domain-containing protein</fullName>
    </submittedName>
</protein>
<dbReference type="AlphaFoldDB" id="A0A183BY51"/>
<organism evidence="1 2">
    <name type="scientific">Globodera pallida</name>
    <name type="common">Potato cyst nematode worm</name>
    <name type="synonym">Heterodera pallida</name>
    <dbReference type="NCBI Taxonomy" id="36090"/>
    <lineage>
        <taxon>Eukaryota</taxon>
        <taxon>Metazoa</taxon>
        <taxon>Ecdysozoa</taxon>
        <taxon>Nematoda</taxon>
        <taxon>Chromadorea</taxon>
        <taxon>Rhabditida</taxon>
        <taxon>Tylenchina</taxon>
        <taxon>Tylenchomorpha</taxon>
        <taxon>Tylenchoidea</taxon>
        <taxon>Heteroderidae</taxon>
        <taxon>Heteroderinae</taxon>
        <taxon>Globodera</taxon>
    </lineage>
</organism>
<dbReference type="WBParaSite" id="GPLIN_000554100">
    <property type="protein sequence ID" value="GPLIN_000554100"/>
    <property type="gene ID" value="GPLIN_000554100"/>
</dbReference>
<reference evidence="2" key="3">
    <citation type="submission" date="2016-06" db="UniProtKB">
        <authorList>
            <consortium name="WormBaseParasite"/>
        </authorList>
    </citation>
    <scope>IDENTIFICATION</scope>
</reference>
<reference evidence="1" key="1">
    <citation type="submission" date="2013-12" db="EMBL/GenBank/DDBJ databases">
        <authorList>
            <person name="Aslett M."/>
        </authorList>
    </citation>
    <scope>NUCLEOTIDE SEQUENCE [LARGE SCALE GENOMIC DNA]</scope>
    <source>
        <strain evidence="1">Lindley</strain>
    </source>
</reference>
<keyword evidence="1" id="KW-1185">Reference proteome</keyword>
<dbReference type="Proteomes" id="UP000050741">
    <property type="component" value="Unassembled WGS sequence"/>
</dbReference>
<evidence type="ECO:0000313" key="2">
    <source>
        <dbReference type="WBParaSite" id="GPLIN_000554100"/>
    </source>
</evidence>
<accession>A0A183BY51</accession>
<proteinExistence type="predicted"/>